<reference evidence="3" key="1">
    <citation type="journal article" date="2019" name="Int. J. Syst. Evol. Microbiol.">
        <title>The Global Catalogue of Microorganisms (GCM) 10K type strain sequencing project: providing services to taxonomists for standard genome sequencing and annotation.</title>
        <authorList>
            <consortium name="The Broad Institute Genomics Platform"/>
            <consortium name="The Broad Institute Genome Sequencing Center for Infectious Disease"/>
            <person name="Wu L."/>
            <person name="Ma J."/>
        </authorList>
    </citation>
    <scope>NUCLEOTIDE SEQUENCE [LARGE SCALE GENOMIC DNA]</scope>
    <source>
        <strain evidence="3">JCM 9458</strain>
    </source>
</reference>
<comment type="caution">
    <text evidence="2">The sequence shown here is derived from an EMBL/GenBank/DDBJ whole genome shotgun (WGS) entry which is preliminary data.</text>
</comment>
<dbReference type="RefSeq" id="WP_345729418.1">
    <property type="nucleotide sequence ID" value="NZ_BAAAYN010000023.1"/>
</dbReference>
<keyword evidence="3" id="KW-1185">Reference proteome</keyword>
<dbReference type="Proteomes" id="UP001501676">
    <property type="component" value="Unassembled WGS sequence"/>
</dbReference>
<accession>A0ABP6SZ54</accession>
<dbReference type="EMBL" id="BAAAYN010000023">
    <property type="protein sequence ID" value="GAA3389008.1"/>
    <property type="molecule type" value="Genomic_DNA"/>
</dbReference>
<dbReference type="NCBIfam" id="NF033482">
    <property type="entry name" value="RiPP_thiocil"/>
    <property type="match status" value="1"/>
</dbReference>
<sequence>MDEQRNELELSASAEDLEFESLADGNALASVATAGSASTASCPATSASSVSSASTYT</sequence>
<gene>
    <name evidence="2" type="ORF">GCM10020369_37470</name>
</gene>
<proteinExistence type="predicted"/>
<feature type="region of interest" description="Disordered" evidence="1">
    <location>
        <begin position="35"/>
        <end position="57"/>
    </location>
</feature>
<dbReference type="InterPro" id="IPR049803">
    <property type="entry name" value="RiPP_thiocil-like"/>
</dbReference>
<evidence type="ECO:0000313" key="2">
    <source>
        <dbReference type="EMBL" id="GAA3389008.1"/>
    </source>
</evidence>
<protein>
    <recommendedName>
        <fullName evidence="4">Thiocillin family RiPP</fullName>
    </recommendedName>
</protein>
<evidence type="ECO:0008006" key="4">
    <source>
        <dbReference type="Google" id="ProtNLM"/>
    </source>
</evidence>
<name>A0ABP6SZ54_9ACTN</name>
<evidence type="ECO:0000256" key="1">
    <source>
        <dbReference type="SAM" id="MobiDB-lite"/>
    </source>
</evidence>
<organism evidence="2 3">
    <name type="scientific">Cryptosporangium minutisporangium</name>
    <dbReference type="NCBI Taxonomy" id="113569"/>
    <lineage>
        <taxon>Bacteria</taxon>
        <taxon>Bacillati</taxon>
        <taxon>Actinomycetota</taxon>
        <taxon>Actinomycetes</taxon>
        <taxon>Cryptosporangiales</taxon>
        <taxon>Cryptosporangiaceae</taxon>
        <taxon>Cryptosporangium</taxon>
    </lineage>
</organism>
<evidence type="ECO:0000313" key="3">
    <source>
        <dbReference type="Proteomes" id="UP001501676"/>
    </source>
</evidence>